<organism evidence="1 2">
    <name type="scientific">Lentithecium fluviatile CBS 122367</name>
    <dbReference type="NCBI Taxonomy" id="1168545"/>
    <lineage>
        <taxon>Eukaryota</taxon>
        <taxon>Fungi</taxon>
        <taxon>Dikarya</taxon>
        <taxon>Ascomycota</taxon>
        <taxon>Pezizomycotina</taxon>
        <taxon>Dothideomycetes</taxon>
        <taxon>Pleosporomycetidae</taxon>
        <taxon>Pleosporales</taxon>
        <taxon>Massarineae</taxon>
        <taxon>Lentitheciaceae</taxon>
        <taxon>Lentithecium</taxon>
    </lineage>
</organism>
<keyword evidence="2" id="KW-1185">Reference proteome</keyword>
<accession>A0A6G1IJ54</accession>
<protein>
    <submittedName>
        <fullName evidence="1">Uncharacterized protein</fullName>
    </submittedName>
</protein>
<reference evidence="1" key="1">
    <citation type="journal article" date="2020" name="Stud. Mycol.">
        <title>101 Dothideomycetes genomes: a test case for predicting lifestyles and emergence of pathogens.</title>
        <authorList>
            <person name="Haridas S."/>
            <person name="Albert R."/>
            <person name="Binder M."/>
            <person name="Bloem J."/>
            <person name="Labutti K."/>
            <person name="Salamov A."/>
            <person name="Andreopoulos B."/>
            <person name="Baker S."/>
            <person name="Barry K."/>
            <person name="Bills G."/>
            <person name="Bluhm B."/>
            <person name="Cannon C."/>
            <person name="Castanera R."/>
            <person name="Culley D."/>
            <person name="Daum C."/>
            <person name="Ezra D."/>
            <person name="Gonzalez J."/>
            <person name="Henrissat B."/>
            <person name="Kuo A."/>
            <person name="Liang C."/>
            <person name="Lipzen A."/>
            <person name="Lutzoni F."/>
            <person name="Magnuson J."/>
            <person name="Mondo S."/>
            <person name="Nolan M."/>
            <person name="Ohm R."/>
            <person name="Pangilinan J."/>
            <person name="Park H.-J."/>
            <person name="Ramirez L."/>
            <person name="Alfaro M."/>
            <person name="Sun H."/>
            <person name="Tritt A."/>
            <person name="Yoshinaga Y."/>
            <person name="Zwiers L.-H."/>
            <person name="Turgeon B."/>
            <person name="Goodwin S."/>
            <person name="Spatafora J."/>
            <person name="Crous P."/>
            <person name="Grigoriev I."/>
        </authorList>
    </citation>
    <scope>NUCLEOTIDE SEQUENCE</scope>
    <source>
        <strain evidence="1">CBS 122367</strain>
    </source>
</reference>
<sequence length="159" mass="17995">MSGILESGWSTLNRWLELNKCYKLFSKSKHADGSPDMFPHIPRVFALTLMTGNHLDKVFGKFDLTSIVEEDFYLIGGHQMHGRRCFVTTKSDFGITPNDTLSGDIVVGFTSASVNIVLRRTTKPQNIEKERIRSAESSVMSSACDEEYWRVIGDCYFTN</sequence>
<dbReference type="AlphaFoldDB" id="A0A6G1IJ54"/>
<dbReference type="EMBL" id="MU005616">
    <property type="protein sequence ID" value="KAF2677929.1"/>
    <property type="molecule type" value="Genomic_DNA"/>
</dbReference>
<dbReference type="Pfam" id="PF26639">
    <property type="entry name" value="Het-6_barrel"/>
    <property type="match status" value="1"/>
</dbReference>
<name>A0A6G1IJ54_9PLEO</name>
<proteinExistence type="predicted"/>
<evidence type="ECO:0000313" key="1">
    <source>
        <dbReference type="EMBL" id="KAF2677929.1"/>
    </source>
</evidence>
<evidence type="ECO:0000313" key="2">
    <source>
        <dbReference type="Proteomes" id="UP000799291"/>
    </source>
</evidence>
<gene>
    <name evidence="1" type="ORF">K458DRAFT_395396</name>
</gene>
<dbReference type="Proteomes" id="UP000799291">
    <property type="component" value="Unassembled WGS sequence"/>
</dbReference>